<dbReference type="RefSeq" id="WP_179360232.1">
    <property type="nucleotide sequence ID" value="NZ_CP026993.1"/>
</dbReference>
<organism evidence="1 2">
    <name type="scientific">Nitrosopumilus cobalaminigenes</name>
    <dbReference type="NCBI Taxonomy" id="1470066"/>
    <lineage>
        <taxon>Archaea</taxon>
        <taxon>Nitrososphaerota</taxon>
        <taxon>Nitrososphaeria</taxon>
        <taxon>Nitrosopumilales</taxon>
        <taxon>Nitrosopumilaceae</taxon>
        <taxon>Nitrosopumilus</taxon>
    </lineage>
</organism>
<dbReference type="GeneID" id="56059576"/>
<dbReference type="EMBL" id="CP026993">
    <property type="protein sequence ID" value="QLH03130.1"/>
    <property type="molecule type" value="Genomic_DNA"/>
</dbReference>
<protein>
    <submittedName>
        <fullName evidence="1">Uncharacterized protein</fullName>
    </submittedName>
</protein>
<name>A0A7D5M2S1_9ARCH</name>
<sequence>MKKLSQETITGNLMYVEWFKIEYQPSTRHIKDKQVKKNTMNIRTSHIIHAENLERAIADLKKERLTHIKWTPLTIDLPKKCPDCGKVGNPIIVETKRASDIIKDFKGNVIRKRKPERWLRYNHKDGKHHRIGKYEIITVVPKDKRRTIKQIPSIKLKKSLEYDSLGYRRRVGHYPLPKDFKLQNLS</sequence>
<evidence type="ECO:0000313" key="2">
    <source>
        <dbReference type="Proteomes" id="UP000509771"/>
    </source>
</evidence>
<gene>
    <name evidence="1" type="ORF">C5F47_05990</name>
</gene>
<accession>A0A7D5M2S1</accession>
<dbReference type="Proteomes" id="UP000509771">
    <property type="component" value="Chromosome"/>
</dbReference>
<dbReference type="KEGG" id="ncl:C5F47_05990"/>
<keyword evidence="2" id="KW-1185">Reference proteome</keyword>
<proteinExistence type="predicted"/>
<reference evidence="1 2" key="1">
    <citation type="submission" date="2018-02" db="EMBL/GenBank/DDBJ databases">
        <title>Complete genome of Nitrosopumilus cobalaminigenes HCA1.</title>
        <authorList>
            <person name="Qin W."/>
            <person name="Zheng Y."/>
            <person name="Stahl D.A."/>
        </authorList>
    </citation>
    <scope>NUCLEOTIDE SEQUENCE [LARGE SCALE GENOMIC DNA]</scope>
    <source>
        <strain evidence="1 2">HCA1</strain>
    </source>
</reference>
<dbReference type="OrthoDB" id="387443at2157"/>
<dbReference type="AlphaFoldDB" id="A0A7D5M2S1"/>
<evidence type="ECO:0000313" key="1">
    <source>
        <dbReference type="EMBL" id="QLH03130.1"/>
    </source>
</evidence>